<keyword evidence="4" id="KW-1185">Reference proteome</keyword>
<evidence type="ECO:0000313" key="4">
    <source>
        <dbReference type="Proteomes" id="UP000807469"/>
    </source>
</evidence>
<gene>
    <name evidence="3" type="ORF">BDN70DRAFT_845074</name>
</gene>
<sequence length="371" mass="40933">MDRPRRTLRPSAKVSQSLDLETKATTRIVKPKPAPEPIDPQKQLKALLESSKSDLVSLEMHDIINVDTWSALPEDACRRLKELLPPTAFIGARETIGTDHPSVVEDCTSMEVDAPNVDGTIVEDKILNPGFFNDLHFLAAARTFQDHLYLGWFSEAHRAKVKQFEEGIVAGTMAAPWKDEVWIRDNSIPLPPTASSSFTFPSESSARAGGASEIKLSVLVKNGIIRVGDVIAYKRFFTLCDLTVEKDCVIDAIQPKTNALTVLTASGPTKDLPAHLLSSSPTSDPSPSPDSSSPPTSLQSMTITSPTMLETGLLDLDGRVDKTKRPNGNAWKSFTIWRWRQGAEYNPYDARGGRENHGTLFYLRGSYYHEI</sequence>
<reference evidence="3" key="1">
    <citation type="submission" date="2020-11" db="EMBL/GenBank/DDBJ databases">
        <authorList>
            <consortium name="DOE Joint Genome Institute"/>
            <person name="Ahrendt S."/>
            <person name="Riley R."/>
            <person name="Andreopoulos W."/>
            <person name="Labutti K."/>
            <person name="Pangilinan J."/>
            <person name="Ruiz-Duenas F.J."/>
            <person name="Barrasa J.M."/>
            <person name="Sanchez-Garcia M."/>
            <person name="Camarero S."/>
            <person name="Miyauchi S."/>
            <person name="Serrano A."/>
            <person name="Linde D."/>
            <person name="Babiker R."/>
            <person name="Drula E."/>
            <person name="Ayuso-Fernandez I."/>
            <person name="Pacheco R."/>
            <person name="Padilla G."/>
            <person name="Ferreira P."/>
            <person name="Barriuso J."/>
            <person name="Kellner H."/>
            <person name="Castanera R."/>
            <person name="Alfaro M."/>
            <person name="Ramirez L."/>
            <person name="Pisabarro A.G."/>
            <person name="Kuo A."/>
            <person name="Tritt A."/>
            <person name="Lipzen A."/>
            <person name="He G."/>
            <person name="Yan M."/>
            <person name="Ng V."/>
            <person name="Cullen D."/>
            <person name="Martin F."/>
            <person name="Rosso M.-N."/>
            <person name="Henrissat B."/>
            <person name="Hibbett D."/>
            <person name="Martinez A.T."/>
            <person name="Grigoriev I.V."/>
        </authorList>
    </citation>
    <scope>NUCLEOTIDE SEQUENCE</scope>
    <source>
        <strain evidence="3">CIRM-BRFM 674</strain>
    </source>
</reference>
<comment type="caution">
    <text evidence="3">The sequence shown here is derived from an EMBL/GenBank/DDBJ whole genome shotgun (WGS) entry which is preliminary data.</text>
</comment>
<feature type="region of interest" description="Disordered" evidence="1">
    <location>
        <begin position="1"/>
        <end position="39"/>
    </location>
</feature>
<feature type="region of interest" description="Disordered" evidence="1">
    <location>
        <begin position="273"/>
        <end position="301"/>
    </location>
</feature>
<feature type="compositionally biased region" description="Polar residues" evidence="1">
    <location>
        <begin position="13"/>
        <end position="25"/>
    </location>
</feature>
<evidence type="ECO:0000313" key="3">
    <source>
        <dbReference type="EMBL" id="KAF9471827.1"/>
    </source>
</evidence>
<accession>A0A9P5YL36</accession>
<dbReference type="OrthoDB" id="2289918at2759"/>
<dbReference type="Pfam" id="PF13919">
    <property type="entry name" value="ASXH"/>
    <property type="match status" value="1"/>
</dbReference>
<evidence type="ECO:0000259" key="2">
    <source>
        <dbReference type="Pfam" id="PF13919"/>
    </source>
</evidence>
<dbReference type="InterPro" id="IPR028020">
    <property type="entry name" value="ASX_DEUBAD_dom"/>
</dbReference>
<dbReference type="AlphaFoldDB" id="A0A9P5YL36"/>
<evidence type="ECO:0000256" key="1">
    <source>
        <dbReference type="SAM" id="MobiDB-lite"/>
    </source>
</evidence>
<organism evidence="3 4">
    <name type="scientific">Pholiota conissans</name>
    <dbReference type="NCBI Taxonomy" id="109636"/>
    <lineage>
        <taxon>Eukaryota</taxon>
        <taxon>Fungi</taxon>
        <taxon>Dikarya</taxon>
        <taxon>Basidiomycota</taxon>
        <taxon>Agaricomycotina</taxon>
        <taxon>Agaricomycetes</taxon>
        <taxon>Agaricomycetidae</taxon>
        <taxon>Agaricales</taxon>
        <taxon>Agaricineae</taxon>
        <taxon>Strophariaceae</taxon>
        <taxon>Pholiota</taxon>
    </lineage>
</organism>
<dbReference type="EMBL" id="MU155616">
    <property type="protein sequence ID" value="KAF9471827.1"/>
    <property type="molecule type" value="Genomic_DNA"/>
</dbReference>
<dbReference type="Proteomes" id="UP000807469">
    <property type="component" value="Unassembled WGS sequence"/>
</dbReference>
<proteinExistence type="predicted"/>
<protein>
    <recommendedName>
        <fullName evidence="2">ASX DEUBAD domain-containing protein</fullName>
    </recommendedName>
</protein>
<feature type="compositionally biased region" description="Low complexity" evidence="1">
    <location>
        <begin position="278"/>
        <end position="297"/>
    </location>
</feature>
<name>A0A9P5YL36_9AGAR</name>
<feature type="domain" description="ASX DEUBAD" evidence="2">
    <location>
        <begin position="36"/>
        <end position="185"/>
    </location>
</feature>